<keyword evidence="3" id="KW-1185">Reference proteome</keyword>
<dbReference type="STRING" id="406100.SAMN04488052_10221"/>
<dbReference type="PANTHER" id="PTHR38743:SF2">
    <property type="entry name" value="DUF2185 DOMAIN-CONTAINING PROTEIN"/>
    <property type="match status" value="1"/>
</dbReference>
<proteinExistence type="predicted"/>
<protein>
    <recommendedName>
        <fullName evidence="1">Immunity protein Imm33 domain-containing protein</fullName>
    </recommendedName>
</protein>
<evidence type="ECO:0000313" key="3">
    <source>
        <dbReference type="Proteomes" id="UP000199657"/>
    </source>
</evidence>
<dbReference type="AlphaFoldDB" id="A0A1H8RI58"/>
<accession>A0A1H8RI58</accession>
<dbReference type="Proteomes" id="UP000199657">
    <property type="component" value="Unassembled WGS sequence"/>
</dbReference>
<dbReference type="EMBL" id="FOEG01000002">
    <property type="protein sequence ID" value="SEO65703.1"/>
    <property type="molecule type" value="Genomic_DNA"/>
</dbReference>
<reference evidence="2 3" key="1">
    <citation type="submission" date="2016-10" db="EMBL/GenBank/DDBJ databases">
        <authorList>
            <person name="de Groot N.N."/>
        </authorList>
    </citation>
    <scope>NUCLEOTIDE SEQUENCE [LARGE SCALE GENOMIC DNA]</scope>
    <source>
        <strain evidence="2 3">CGMCC 1.6291</strain>
    </source>
</reference>
<sequence length="63" mass="7083">MDSGWCFMWGKGSQKYMDDSANHEIYDVNTIANYYPDIVDFLNAPIGSAFERKSSVNIVAIEG</sequence>
<dbReference type="RefSeq" id="WP_216110698.1">
    <property type="nucleotide sequence ID" value="NZ_FOEG01000002.1"/>
</dbReference>
<dbReference type="InterPro" id="IPR018689">
    <property type="entry name" value="Imm33_dom"/>
</dbReference>
<organism evidence="2 3">
    <name type="scientific">Aquisalimonas asiatica</name>
    <dbReference type="NCBI Taxonomy" id="406100"/>
    <lineage>
        <taxon>Bacteria</taxon>
        <taxon>Pseudomonadati</taxon>
        <taxon>Pseudomonadota</taxon>
        <taxon>Gammaproteobacteria</taxon>
        <taxon>Chromatiales</taxon>
        <taxon>Ectothiorhodospiraceae</taxon>
        <taxon>Aquisalimonas</taxon>
    </lineage>
</organism>
<dbReference type="PANTHER" id="PTHR38743">
    <property type="entry name" value="SIMILAR TO GLYOXYLASE I FAMILY PROTEIN"/>
    <property type="match status" value="1"/>
</dbReference>
<name>A0A1H8RI58_9GAMM</name>
<gene>
    <name evidence="2" type="ORF">SAMN04488052_10221</name>
</gene>
<dbReference type="Pfam" id="PF09951">
    <property type="entry name" value="Imm33"/>
    <property type="match status" value="1"/>
</dbReference>
<evidence type="ECO:0000313" key="2">
    <source>
        <dbReference type="EMBL" id="SEO65703.1"/>
    </source>
</evidence>
<feature type="domain" description="Immunity protein Imm33" evidence="1">
    <location>
        <begin position="2"/>
        <end position="59"/>
    </location>
</feature>
<evidence type="ECO:0000259" key="1">
    <source>
        <dbReference type="Pfam" id="PF09951"/>
    </source>
</evidence>